<gene>
    <name evidence="2" type="ORF">JG687_00018513</name>
</gene>
<dbReference type="AlphaFoldDB" id="A0A8T1TMH1"/>
<reference evidence="2" key="1">
    <citation type="submission" date="2021-01" db="EMBL/GenBank/DDBJ databases">
        <title>Phytophthora aleatoria, a newly-described species from Pinus radiata is distinct from Phytophthora cactorum isolates based on comparative genomics.</title>
        <authorList>
            <person name="Mcdougal R."/>
            <person name="Panda P."/>
            <person name="Williams N."/>
            <person name="Studholme D.J."/>
        </authorList>
    </citation>
    <scope>NUCLEOTIDE SEQUENCE</scope>
    <source>
        <strain evidence="2">NZFS 3830</strain>
    </source>
</reference>
<dbReference type="VEuPathDB" id="FungiDB:PC110_g14296"/>
<organism evidence="2 3">
    <name type="scientific">Phytophthora cactorum</name>
    <dbReference type="NCBI Taxonomy" id="29920"/>
    <lineage>
        <taxon>Eukaryota</taxon>
        <taxon>Sar</taxon>
        <taxon>Stramenopiles</taxon>
        <taxon>Oomycota</taxon>
        <taxon>Peronosporomycetes</taxon>
        <taxon>Peronosporales</taxon>
        <taxon>Peronosporaceae</taxon>
        <taxon>Phytophthora</taxon>
    </lineage>
</organism>
<dbReference type="EMBL" id="JAENGZ010002589">
    <property type="protein sequence ID" value="KAG6943358.1"/>
    <property type="molecule type" value="Genomic_DNA"/>
</dbReference>
<comment type="caution">
    <text evidence="2">The sequence shown here is derived from an EMBL/GenBank/DDBJ whole genome shotgun (WGS) entry which is preliminary data.</text>
</comment>
<evidence type="ECO:0000313" key="3">
    <source>
        <dbReference type="Proteomes" id="UP000688947"/>
    </source>
</evidence>
<protein>
    <submittedName>
        <fullName evidence="2">Uncharacterized protein</fullName>
    </submittedName>
</protein>
<evidence type="ECO:0000313" key="2">
    <source>
        <dbReference type="EMBL" id="KAG6943358.1"/>
    </source>
</evidence>
<sequence>MNTMADAGSRAGTHPPDKSWANLSSTWSPVSIYPALRKIYMIFLTNFRHTHWSQDSDQGAESTRFGTHYRSSGGATAMLSADVDTLTIKLFGIWLSDAFERYTRMNGTVTKHPAGHMTRGARSRASPVNPECFVQPPSNLDLLTRDNTTRLRQHRCRIMENKVFVKLYTNQ</sequence>
<evidence type="ECO:0000256" key="1">
    <source>
        <dbReference type="SAM" id="MobiDB-lite"/>
    </source>
</evidence>
<accession>A0A8T1TMH1</accession>
<proteinExistence type="predicted"/>
<feature type="region of interest" description="Disordered" evidence="1">
    <location>
        <begin position="110"/>
        <end position="130"/>
    </location>
</feature>
<dbReference type="Proteomes" id="UP000688947">
    <property type="component" value="Unassembled WGS sequence"/>
</dbReference>
<name>A0A8T1TMH1_9STRA</name>